<dbReference type="InterPro" id="IPR000064">
    <property type="entry name" value="NLP_P60_dom"/>
</dbReference>
<organism evidence="8 9">
    <name type="scientific">Candidatus Wallbacteria bacterium HGW-Wallbacteria-1</name>
    <dbReference type="NCBI Taxonomy" id="2013854"/>
    <lineage>
        <taxon>Bacteria</taxon>
        <taxon>Candidatus Walliibacteriota</taxon>
    </lineage>
</organism>
<dbReference type="PROSITE" id="PS51272">
    <property type="entry name" value="SLH"/>
    <property type="match status" value="2"/>
</dbReference>
<evidence type="ECO:0000313" key="8">
    <source>
        <dbReference type="EMBL" id="PKK88023.1"/>
    </source>
</evidence>
<dbReference type="InterPro" id="IPR001119">
    <property type="entry name" value="SLH_dom"/>
</dbReference>
<evidence type="ECO:0000256" key="1">
    <source>
        <dbReference type="ARBA" id="ARBA00007074"/>
    </source>
</evidence>
<feature type="domain" description="SLH" evidence="6">
    <location>
        <begin position="113"/>
        <end position="176"/>
    </location>
</feature>
<dbReference type="GO" id="GO:0008234">
    <property type="term" value="F:cysteine-type peptidase activity"/>
    <property type="evidence" value="ECO:0007669"/>
    <property type="project" value="UniProtKB-KW"/>
</dbReference>
<dbReference type="Proteomes" id="UP000233256">
    <property type="component" value="Unassembled WGS sequence"/>
</dbReference>
<dbReference type="InterPro" id="IPR051465">
    <property type="entry name" value="Cell_Envelope_Struct_Comp"/>
</dbReference>
<feature type="domain" description="SLH" evidence="6">
    <location>
        <begin position="192"/>
        <end position="255"/>
    </location>
</feature>
<keyword evidence="2" id="KW-0645">Protease</keyword>
<dbReference type="Pfam" id="PF00877">
    <property type="entry name" value="NLPC_P60"/>
    <property type="match status" value="1"/>
</dbReference>
<reference evidence="8 9" key="1">
    <citation type="journal article" date="2017" name="ISME J.">
        <title>Potential for microbial H2 and metal transformations associated with novel bacteria and archaea in deep terrestrial subsurface sediments.</title>
        <authorList>
            <person name="Hernsdorf A.W."/>
            <person name="Amano Y."/>
            <person name="Miyakawa K."/>
            <person name="Ise K."/>
            <person name="Suzuki Y."/>
            <person name="Anantharaman K."/>
            <person name="Probst A."/>
            <person name="Burstein D."/>
            <person name="Thomas B.C."/>
            <person name="Banfield J.F."/>
        </authorList>
    </citation>
    <scope>NUCLEOTIDE SEQUENCE [LARGE SCALE GENOMIC DNA]</scope>
    <source>
        <strain evidence="8">HGW-Wallbacteria-1</strain>
    </source>
</reference>
<keyword evidence="4" id="KW-0788">Thiol protease</keyword>
<accession>A0A2N1PI59</accession>
<evidence type="ECO:0000259" key="7">
    <source>
        <dbReference type="PROSITE" id="PS51935"/>
    </source>
</evidence>
<dbReference type="Gene3D" id="3.90.1720.10">
    <property type="entry name" value="endopeptidase domain like (from Nostoc punctiforme)"/>
    <property type="match status" value="1"/>
</dbReference>
<comment type="caution">
    <text evidence="8">The sequence shown here is derived from an EMBL/GenBank/DDBJ whole genome shotgun (WGS) entry which is preliminary data.</text>
</comment>
<feature type="region of interest" description="Disordered" evidence="5">
    <location>
        <begin position="178"/>
        <end position="199"/>
    </location>
</feature>
<sequence length="510" mass="54558">MDFEHRFTQEVFVRSSDFSLKNSIGSSTLIPLTIIFITFSLMLCGSPANSSSYRDVPAGHWAADSVEYLRKTNVFPSRSTFGGKKHAMRYDVFISTHRLLEALRAYSRLDRSRTAVLDDLPPSGEPREAIIALASRGLVRGDGKNRINGLDRITRYETAVFFGRLASQLSMAEASVASNASNSPHASNSSRASNSFRDMPSNHWAAPQVRLLSSLGILRGYGDSTFRGNDQVNRYELSVILRKFADHLTGKIAVAAKNNSSRTSSNSGRRSRSGRGSTTSGSGNSSPGKSSSSSASATAASGAAASGTVASGTVATGAAGASADGSSGTSAAGGSSSKTSAKAESSKRRASDYAYKSQQKKRRTRPANVDTRGLPKASFDKLIMAIGETMTGAQAYEYGKWDCSRYVQHVMNQVNIKLPRTSAEQASQGIRATLETLVPGDLVFFDFRKGVSKPSQATHVGIFLGARGRIQFAFTHNSTSAGKVVIANLSMPDFLTRLLAVRRVGDFGKY</sequence>
<feature type="region of interest" description="Disordered" evidence="5">
    <location>
        <begin position="256"/>
        <end position="296"/>
    </location>
</feature>
<evidence type="ECO:0000256" key="3">
    <source>
        <dbReference type="ARBA" id="ARBA00022801"/>
    </source>
</evidence>
<evidence type="ECO:0000256" key="2">
    <source>
        <dbReference type="ARBA" id="ARBA00022670"/>
    </source>
</evidence>
<feature type="compositionally biased region" description="Low complexity" evidence="5">
    <location>
        <begin position="317"/>
        <end position="343"/>
    </location>
</feature>
<comment type="similarity">
    <text evidence="1">Belongs to the peptidase C40 family.</text>
</comment>
<feature type="domain" description="NlpC/P60" evidence="7">
    <location>
        <begin position="372"/>
        <end position="505"/>
    </location>
</feature>
<protein>
    <recommendedName>
        <fullName evidence="10">SLH domain-containing protein</fullName>
    </recommendedName>
</protein>
<dbReference type="SUPFAM" id="SSF54001">
    <property type="entry name" value="Cysteine proteinases"/>
    <property type="match status" value="1"/>
</dbReference>
<gene>
    <name evidence="8" type="ORF">CVV64_20605</name>
</gene>
<evidence type="ECO:0008006" key="10">
    <source>
        <dbReference type="Google" id="ProtNLM"/>
    </source>
</evidence>
<dbReference type="PROSITE" id="PS51935">
    <property type="entry name" value="NLPC_P60"/>
    <property type="match status" value="1"/>
</dbReference>
<evidence type="ECO:0000256" key="4">
    <source>
        <dbReference type="ARBA" id="ARBA00022807"/>
    </source>
</evidence>
<dbReference type="GO" id="GO:0006508">
    <property type="term" value="P:proteolysis"/>
    <property type="evidence" value="ECO:0007669"/>
    <property type="project" value="UniProtKB-KW"/>
</dbReference>
<dbReference type="Pfam" id="PF00395">
    <property type="entry name" value="SLH"/>
    <property type="match status" value="2"/>
</dbReference>
<evidence type="ECO:0000259" key="6">
    <source>
        <dbReference type="PROSITE" id="PS51272"/>
    </source>
</evidence>
<dbReference type="EMBL" id="PGXC01000074">
    <property type="protein sequence ID" value="PKK88023.1"/>
    <property type="molecule type" value="Genomic_DNA"/>
</dbReference>
<keyword evidence="3" id="KW-0378">Hydrolase</keyword>
<dbReference type="InterPro" id="IPR038765">
    <property type="entry name" value="Papain-like_cys_pep_sf"/>
</dbReference>
<evidence type="ECO:0000256" key="5">
    <source>
        <dbReference type="SAM" id="MobiDB-lite"/>
    </source>
</evidence>
<name>A0A2N1PI59_9BACT</name>
<dbReference type="AlphaFoldDB" id="A0A2N1PI59"/>
<proteinExistence type="inferred from homology"/>
<dbReference type="PANTHER" id="PTHR43308">
    <property type="entry name" value="OUTER MEMBRANE PROTEIN ALPHA-RELATED"/>
    <property type="match status" value="1"/>
</dbReference>
<feature type="region of interest" description="Disordered" evidence="5">
    <location>
        <begin position="317"/>
        <end position="373"/>
    </location>
</feature>
<evidence type="ECO:0000313" key="9">
    <source>
        <dbReference type="Proteomes" id="UP000233256"/>
    </source>
</evidence>
<feature type="compositionally biased region" description="Low complexity" evidence="5">
    <location>
        <begin position="178"/>
        <end position="195"/>
    </location>
</feature>